<reference evidence="1 2" key="1">
    <citation type="submission" date="2020-05" db="EMBL/GenBank/DDBJ databases">
        <title>Actinomadura verrucosospora NRRL-B18236 (PFL_A860) Genome sequencing and assembly.</title>
        <authorList>
            <person name="Samborskyy M."/>
        </authorList>
    </citation>
    <scope>NUCLEOTIDE SEQUENCE [LARGE SCALE GENOMIC DNA]</scope>
    <source>
        <strain evidence="1 2">NRRL:B18236</strain>
    </source>
</reference>
<name>A0A7D4A0Y9_ACTVE</name>
<protein>
    <submittedName>
        <fullName evidence="1">Transporter</fullName>
    </submittedName>
</protein>
<accession>A0A7D4A0Y9</accession>
<dbReference type="Proteomes" id="UP000501240">
    <property type="component" value="Chromosome"/>
</dbReference>
<evidence type="ECO:0000313" key="2">
    <source>
        <dbReference type="Proteomes" id="UP000501240"/>
    </source>
</evidence>
<organism evidence="1 2">
    <name type="scientific">Actinomadura verrucosospora</name>
    <dbReference type="NCBI Taxonomy" id="46165"/>
    <lineage>
        <taxon>Bacteria</taxon>
        <taxon>Bacillati</taxon>
        <taxon>Actinomycetota</taxon>
        <taxon>Actinomycetes</taxon>
        <taxon>Streptosporangiales</taxon>
        <taxon>Thermomonosporaceae</taxon>
        <taxon>Actinomadura</taxon>
    </lineage>
</organism>
<keyword evidence="2" id="KW-1185">Reference proteome</keyword>
<proteinExistence type="predicted"/>
<evidence type="ECO:0000313" key="1">
    <source>
        <dbReference type="EMBL" id="QKG23044.1"/>
    </source>
</evidence>
<gene>
    <name evidence="1" type="ORF">ACTIVE_4685</name>
</gene>
<dbReference type="AlphaFoldDB" id="A0A7D4A0Y9"/>
<dbReference type="RefSeq" id="WP_173097060.1">
    <property type="nucleotide sequence ID" value="NZ_CP053892.1"/>
</dbReference>
<sequence length="70" mass="7371">MFWTVGEGILLPMPDMAVHEMASDERKGAYFGLSEVRQPGFFLGPLAGGFLLDAGTASAQAGPRAPEMTA</sequence>
<dbReference type="EMBL" id="CP053892">
    <property type="protein sequence ID" value="QKG23044.1"/>
    <property type="molecule type" value="Genomic_DNA"/>
</dbReference>